<reference evidence="1 2" key="1">
    <citation type="submission" date="2016-11" db="EMBL/GenBank/DDBJ databases">
        <title>Genome sequence and comparative genomic analysis of clinical strain Elizabethkingia meningoseptica 61421 PRCM.</title>
        <authorList>
            <person name="Wang M."/>
            <person name="Hu S."/>
            <person name="Cao L."/>
            <person name="Jiang T."/>
            <person name="Zhou Y."/>
            <person name="Ming D."/>
        </authorList>
    </citation>
    <scope>NUCLEOTIDE SEQUENCE [LARGE SCALE GENOMIC DNA]</scope>
    <source>
        <strain evidence="1 2">61421 PRCM</strain>
    </source>
</reference>
<dbReference type="Pfam" id="PF08238">
    <property type="entry name" value="Sel1"/>
    <property type="match status" value="2"/>
</dbReference>
<accession>A0A1V3U4K9</accession>
<evidence type="ECO:0008006" key="3">
    <source>
        <dbReference type="Google" id="ProtNLM"/>
    </source>
</evidence>
<dbReference type="SUPFAM" id="SSF81901">
    <property type="entry name" value="HCP-like"/>
    <property type="match status" value="1"/>
</dbReference>
<dbReference type="Gene3D" id="1.25.40.10">
    <property type="entry name" value="Tetratricopeptide repeat domain"/>
    <property type="match status" value="1"/>
</dbReference>
<gene>
    <name evidence="1" type="ORF">BMF97_02680</name>
</gene>
<evidence type="ECO:0000313" key="1">
    <source>
        <dbReference type="EMBL" id="OOH97638.1"/>
    </source>
</evidence>
<dbReference type="InterPro" id="IPR006597">
    <property type="entry name" value="Sel1-like"/>
</dbReference>
<proteinExistence type="predicted"/>
<sequence length="164" mass="19013">MMMAYSDGKGVEPNYPKAFEYAMKCALNNDATCMFNVVTAYKDGIGTEKSKGKMLEWAYKLGKLKNPENLNLSGRITSARLNLAYMFRDGIDLEKDIYKSYVWFLIYNENKRDFSVFQQDDVVKEIQEVEKKLTKKQKSEAITEAEKILERKLLNLSNLYKSDI</sequence>
<evidence type="ECO:0000313" key="2">
    <source>
        <dbReference type="Proteomes" id="UP000188947"/>
    </source>
</evidence>
<name>A0A1V3U4K9_ELIME</name>
<dbReference type="AlphaFoldDB" id="A0A1V3U4K9"/>
<organism evidence="1 2">
    <name type="scientific">Elizabethkingia meningoseptica</name>
    <name type="common">Chryseobacterium meningosepticum</name>
    <dbReference type="NCBI Taxonomy" id="238"/>
    <lineage>
        <taxon>Bacteria</taxon>
        <taxon>Pseudomonadati</taxon>
        <taxon>Bacteroidota</taxon>
        <taxon>Flavobacteriia</taxon>
        <taxon>Flavobacteriales</taxon>
        <taxon>Weeksellaceae</taxon>
        <taxon>Elizabethkingia</taxon>
    </lineage>
</organism>
<dbReference type="Proteomes" id="UP000188947">
    <property type="component" value="Unassembled WGS sequence"/>
</dbReference>
<protein>
    <recommendedName>
        <fullName evidence="3">Sel1 repeat family protein</fullName>
    </recommendedName>
</protein>
<comment type="caution">
    <text evidence="1">The sequence shown here is derived from an EMBL/GenBank/DDBJ whole genome shotgun (WGS) entry which is preliminary data.</text>
</comment>
<keyword evidence="2" id="KW-1185">Reference proteome</keyword>
<dbReference type="InterPro" id="IPR011990">
    <property type="entry name" value="TPR-like_helical_dom_sf"/>
</dbReference>
<dbReference type="EMBL" id="MPOG01000002">
    <property type="protein sequence ID" value="OOH97638.1"/>
    <property type="molecule type" value="Genomic_DNA"/>
</dbReference>